<dbReference type="Gene3D" id="3.40.30.110">
    <property type="match status" value="2"/>
</dbReference>
<dbReference type="SUPFAM" id="SSF52833">
    <property type="entry name" value="Thioredoxin-like"/>
    <property type="match status" value="1"/>
</dbReference>
<dbReference type="InterPro" id="IPR036249">
    <property type="entry name" value="Thioredoxin-like_sf"/>
</dbReference>
<dbReference type="PROSITE" id="PS50404">
    <property type="entry name" value="GST_NTER"/>
    <property type="match status" value="1"/>
</dbReference>
<proteinExistence type="predicted"/>
<keyword evidence="2" id="KW-0808">Transferase</keyword>
<dbReference type="Proteomes" id="UP000247763">
    <property type="component" value="Chromosome"/>
</dbReference>
<sequence length="304" mass="32782">MDLILHHYDASPFSEKVRIVFGMTGQAWSSVLTPNMMPKPDLTPLTGGYRRAPVLQVGADVYCDSMVILDELQRRAPLPGDRGLAGLRGIGLWADRLFFQATVPVIFGEMGHLTPKAFIADREKLSGRPFDVEAMAQAAGPMKVQWRGHASWLDYALGDAPFLAGDAPGLADASAWMNIWWLKGALPDTYARLTAGLERLEAWRGRMAALGHGARTEITGAAALDIARAAEPAPAPDHDPDDALGLSPGDPVVVMADDYGRDPIAGTLVAARHSRLILAQETPDLGRLHLHFPRVGYIAVPGKT</sequence>
<dbReference type="KEGG" id="phb:HYN04_11965"/>
<gene>
    <name evidence="2" type="ORF">HYN04_11965</name>
</gene>
<dbReference type="GO" id="GO:0016740">
    <property type="term" value="F:transferase activity"/>
    <property type="evidence" value="ECO:0007669"/>
    <property type="project" value="UniProtKB-KW"/>
</dbReference>
<dbReference type="Pfam" id="PF13417">
    <property type="entry name" value="GST_N_3"/>
    <property type="match status" value="1"/>
</dbReference>
<dbReference type="InterPro" id="IPR036282">
    <property type="entry name" value="Glutathione-S-Trfase_C_sf"/>
</dbReference>
<dbReference type="RefSeq" id="WP_110450966.1">
    <property type="nucleotide sequence ID" value="NZ_CP029479.1"/>
</dbReference>
<organism evidence="2 3">
    <name type="scientific">Phenylobacterium parvum</name>
    <dbReference type="NCBI Taxonomy" id="2201350"/>
    <lineage>
        <taxon>Bacteria</taxon>
        <taxon>Pseudomonadati</taxon>
        <taxon>Pseudomonadota</taxon>
        <taxon>Alphaproteobacteria</taxon>
        <taxon>Caulobacterales</taxon>
        <taxon>Caulobacteraceae</taxon>
        <taxon>Phenylobacterium</taxon>
    </lineage>
</organism>
<evidence type="ECO:0000259" key="1">
    <source>
        <dbReference type="PROSITE" id="PS50404"/>
    </source>
</evidence>
<dbReference type="SUPFAM" id="SSF47616">
    <property type="entry name" value="GST C-terminal domain-like"/>
    <property type="match status" value="1"/>
</dbReference>
<evidence type="ECO:0000313" key="2">
    <source>
        <dbReference type="EMBL" id="AWM78400.1"/>
    </source>
</evidence>
<protein>
    <submittedName>
        <fullName evidence="2">Glutathione S-transferase family protein</fullName>
    </submittedName>
</protein>
<feature type="domain" description="GST N-terminal" evidence="1">
    <location>
        <begin position="1"/>
        <end position="80"/>
    </location>
</feature>
<dbReference type="CDD" id="cd00299">
    <property type="entry name" value="GST_C_family"/>
    <property type="match status" value="1"/>
</dbReference>
<name>A0A2Z3HZ89_9CAUL</name>
<dbReference type="InterPro" id="IPR004045">
    <property type="entry name" value="Glutathione_S-Trfase_N"/>
</dbReference>
<dbReference type="EMBL" id="CP029479">
    <property type="protein sequence ID" value="AWM78400.1"/>
    <property type="molecule type" value="Genomic_DNA"/>
</dbReference>
<keyword evidence="3" id="KW-1185">Reference proteome</keyword>
<evidence type="ECO:0000313" key="3">
    <source>
        <dbReference type="Proteomes" id="UP000247763"/>
    </source>
</evidence>
<dbReference type="OrthoDB" id="5791869at2"/>
<reference evidence="3" key="1">
    <citation type="submission" date="2018-05" db="EMBL/GenBank/DDBJ databases">
        <title>Genome sequencing of Phenylobacterium sp. HYN0004.</title>
        <authorList>
            <person name="Yi H."/>
            <person name="Baek C."/>
        </authorList>
    </citation>
    <scope>NUCLEOTIDE SEQUENCE [LARGE SCALE GENOMIC DNA]</scope>
    <source>
        <strain evidence="3">HYN0004</strain>
    </source>
</reference>
<dbReference type="AlphaFoldDB" id="A0A2Z3HZ89"/>
<accession>A0A2Z3HZ89</accession>
<dbReference type="CDD" id="cd00570">
    <property type="entry name" value="GST_N_family"/>
    <property type="match status" value="1"/>
</dbReference>
<dbReference type="Pfam" id="PF13410">
    <property type="entry name" value="GST_C_2"/>
    <property type="match status" value="1"/>
</dbReference>